<feature type="compositionally biased region" description="Basic and acidic residues" evidence="1">
    <location>
        <begin position="381"/>
        <end position="392"/>
    </location>
</feature>
<dbReference type="EMBL" id="KV745142">
    <property type="protein sequence ID" value="OCK77252.1"/>
    <property type="molecule type" value="Genomic_DNA"/>
</dbReference>
<dbReference type="InterPro" id="IPR013536">
    <property type="entry name" value="WLM_dom"/>
</dbReference>
<proteinExistence type="predicted"/>
<dbReference type="GO" id="GO:0005634">
    <property type="term" value="C:nucleus"/>
    <property type="evidence" value="ECO:0007669"/>
    <property type="project" value="TreeGrafter"/>
</dbReference>
<dbReference type="AlphaFoldDB" id="A0A8E2JCE1"/>
<evidence type="ECO:0000259" key="2">
    <source>
        <dbReference type="PROSITE" id="PS51397"/>
    </source>
</evidence>
<dbReference type="PANTHER" id="PTHR46622:SF1">
    <property type="entry name" value="DNA-DEPENDENT METALLOPROTEASE WSS1"/>
    <property type="match status" value="1"/>
</dbReference>
<gene>
    <name evidence="3" type="ORF">K432DRAFT_384839</name>
</gene>
<dbReference type="CDD" id="cd07344">
    <property type="entry name" value="M48_yhfN_like"/>
    <property type="match status" value="1"/>
</dbReference>
<dbReference type="OrthoDB" id="447842at2759"/>
<evidence type="ECO:0000313" key="3">
    <source>
        <dbReference type="EMBL" id="OCK77252.1"/>
    </source>
</evidence>
<feature type="domain" description="WLM" evidence="2">
    <location>
        <begin position="10"/>
        <end position="249"/>
    </location>
</feature>
<dbReference type="PROSITE" id="PS51397">
    <property type="entry name" value="WLM"/>
    <property type="match status" value="1"/>
</dbReference>
<dbReference type="Proteomes" id="UP000250266">
    <property type="component" value="Unassembled WGS sequence"/>
</dbReference>
<evidence type="ECO:0000256" key="1">
    <source>
        <dbReference type="SAM" id="MobiDB-lite"/>
    </source>
</evidence>
<dbReference type="Pfam" id="PF08325">
    <property type="entry name" value="WLM"/>
    <property type="match status" value="1"/>
</dbReference>
<sequence>MPLGFERLNERTQRPNPLINFIKPLPGSSSATAHTFLSRVAAICYPFMKTHHIAVMSLEEFPPNNEFIGRNFNAGEVIQLVLKNRAGGWLPMRHVQMVMVHELAHCKEMNHSRAFWKVRDAYARELKGLWGRGYTGDGVWGPGRNLLGEEIESGSVDEELVPEHLCGGTYGSRRGKRRRGLKEKEAVSYAERKQRRILKKFGAGGKLLGDDADMKVKLEGGAVKKGKPRVAGSARGRELRAAAALARFDQVKEEVKVKEDDSGSETDNEYDETDDGDAATDVDGTKMVDGKGHSLVKICGDEDDEDGNTRRELAEIHEVDDQSRRTKTHTPSTSTTTSIPRIESSTVNKHKAKNKSTASVKDERLKSNVSKSPSLHAVLVDETHKRRSEPKLLKLSQQQESRTAPKLECPVCSLIHESGALTCAVCSNVLDINMVPDHWRCKSSSCLGGAYVNAGDAGICGVCGIPKPT</sequence>
<feature type="region of interest" description="Disordered" evidence="1">
    <location>
        <begin position="315"/>
        <end position="376"/>
    </location>
</feature>
<dbReference type="InterPro" id="IPR053000">
    <property type="entry name" value="WSS1-like_metalloprotease"/>
</dbReference>
<keyword evidence="4" id="KW-1185">Reference proteome</keyword>
<dbReference type="GO" id="GO:0008237">
    <property type="term" value="F:metallopeptidase activity"/>
    <property type="evidence" value="ECO:0007669"/>
    <property type="project" value="TreeGrafter"/>
</dbReference>
<feature type="region of interest" description="Disordered" evidence="1">
    <location>
        <begin position="253"/>
        <end position="287"/>
    </location>
</feature>
<reference evidence="3 4" key="1">
    <citation type="journal article" date="2016" name="Nat. Commun.">
        <title>Ectomycorrhizal ecology is imprinted in the genome of the dominant symbiotic fungus Cenococcum geophilum.</title>
        <authorList>
            <consortium name="DOE Joint Genome Institute"/>
            <person name="Peter M."/>
            <person name="Kohler A."/>
            <person name="Ohm R.A."/>
            <person name="Kuo A."/>
            <person name="Krutzmann J."/>
            <person name="Morin E."/>
            <person name="Arend M."/>
            <person name="Barry K.W."/>
            <person name="Binder M."/>
            <person name="Choi C."/>
            <person name="Clum A."/>
            <person name="Copeland A."/>
            <person name="Grisel N."/>
            <person name="Haridas S."/>
            <person name="Kipfer T."/>
            <person name="LaButti K."/>
            <person name="Lindquist E."/>
            <person name="Lipzen A."/>
            <person name="Maire R."/>
            <person name="Meier B."/>
            <person name="Mihaltcheva S."/>
            <person name="Molinier V."/>
            <person name="Murat C."/>
            <person name="Poggeler S."/>
            <person name="Quandt C.A."/>
            <person name="Sperisen C."/>
            <person name="Tritt A."/>
            <person name="Tisserant E."/>
            <person name="Crous P.W."/>
            <person name="Henrissat B."/>
            <person name="Nehls U."/>
            <person name="Egli S."/>
            <person name="Spatafora J.W."/>
            <person name="Grigoriev I.V."/>
            <person name="Martin F.M."/>
        </authorList>
    </citation>
    <scope>NUCLEOTIDE SEQUENCE [LARGE SCALE GENOMIC DNA]</scope>
    <source>
        <strain evidence="3 4">CBS 459.81</strain>
    </source>
</reference>
<organism evidence="3 4">
    <name type="scientific">Lepidopterella palustris CBS 459.81</name>
    <dbReference type="NCBI Taxonomy" id="1314670"/>
    <lineage>
        <taxon>Eukaryota</taxon>
        <taxon>Fungi</taxon>
        <taxon>Dikarya</taxon>
        <taxon>Ascomycota</taxon>
        <taxon>Pezizomycotina</taxon>
        <taxon>Dothideomycetes</taxon>
        <taxon>Pleosporomycetidae</taxon>
        <taxon>Mytilinidiales</taxon>
        <taxon>Argynnaceae</taxon>
        <taxon>Lepidopterella</taxon>
    </lineage>
</organism>
<name>A0A8E2JCE1_9PEZI</name>
<dbReference type="PANTHER" id="PTHR46622">
    <property type="entry name" value="DNA-DEPENDENT METALLOPROTEASE WSS1"/>
    <property type="match status" value="1"/>
</dbReference>
<protein>
    <submittedName>
        <fullName evidence="3">WLM-domain-containing protein</fullName>
    </submittedName>
</protein>
<evidence type="ECO:0000313" key="4">
    <source>
        <dbReference type="Proteomes" id="UP000250266"/>
    </source>
</evidence>
<accession>A0A8E2JCE1</accession>
<feature type="compositionally biased region" description="Low complexity" evidence="1">
    <location>
        <begin position="329"/>
        <end position="346"/>
    </location>
</feature>
<dbReference type="GO" id="GO:0006281">
    <property type="term" value="P:DNA repair"/>
    <property type="evidence" value="ECO:0007669"/>
    <property type="project" value="TreeGrafter"/>
</dbReference>
<dbReference type="Gene3D" id="3.30.2010.10">
    <property type="entry name" value="Metalloproteases ('zincins'), catalytic domain"/>
    <property type="match status" value="1"/>
</dbReference>
<feature type="compositionally biased region" description="Acidic residues" evidence="1">
    <location>
        <begin position="262"/>
        <end position="280"/>
    </location>
</feature>
<feature type="compositionally biased region" description="Basic and acidic residues" evidence="1">
    <location>
        <begin position="315"/>
        <end position="324"/>
    </location>
</feature>
<feature type="region of interest" description="Disordered" evidence="1">
    <location>
        <begin position="381"/>
        <end position="400"/>
    </location>
</feature>